<dbReference type="EMBL" id="ADKO01000051">
    <property type="protein sequence ID" value="EFG18343.1"/>
    <property type="molecule type" value="Genomic_DNA"/>
</dbReference>
<evidence type="ECO:0000313" key="2">
    <source>
        <dbReference type="Proteomes" id="UP000004563"/>
    </source>
</evidence>
<gene>
    <name evidence="1" type="ORF">CUU_3992</name>
</gene>
<reference evidence="1 2" key="1">
    <citation type="journal article" date="2011" name="J. Bacteriol.">
        <title>Draft genome sequence of Bacteroides vulgatus PC510, a strain isolated from human feces.</title>
        <authorList>
            <person name="Cuiv P.O."/>
            <person name="Klaassens E.S."/>
            <person name="Durkin A.S."/>
            <person name="Harkins D.M."/>
            <person name="Foster L."/>
            <person name="McCorrison J."/>
            <person name="Torralba M."/>
            <person name="Nelson K.E."/>
            <person name="Morrison M."/>
        </authorList>
    </citation>
    <scope>NUCLEOTIDE SEQUENCE [LARGE SCALE GENOMIC DNA]</scope>
    <source>
        <strain evidence="1 2">PC510</strain>
    </source>
</reference>
<protein>
    <submittedName>
        <fullName evidence="1">Uncharacterized protein</fullName>
    </submittedName>
</protein>
<evidence type="ECO:0000313" key="1">
    <source>
        <dbReference type="EMBL" id="EFG18343.1"/>
    </source>
</evidence>
<organism evidence="1 2">
    <name type="scientific">Phocaeicola vulgatus PC510</name>
    <dbReference type="NCBI Taxonomy" id="702446"/>
    <lineage>
        <taxon>Bacteria</taxon>
        <taxon>Pseudomonadati</taxon>
        <taxon>Bacteroidota</taxon>
        <taxon>Bacteroidia</taxon>
        <taxon>Bacteroidales</taxon>
        <taxon>Bacteroidaceae</taxon>
        <taxon>Phocaeicola</taxon>
    </lineage>
</organism>
<sequence>MKTSDKKNKTFHSKDLYLSIFSLSLSGSTGLSFSSEREGCWM</sequence>
<accession>D4V719</accession>
<proteinExistence type="predicted"/>
<comment type="caution">
    <text evidence="1">The sequence shown here is derived from an EMBL/GenBank/DDBJ whole genome shotgun (WGS) entry which is preliminary data.</text>
</comment>
<dbReference type="AlphaFoldDB" id="D4V719"/>
<name>D4V719_PHOVU</name>
<dbReference type="Proteomes" id="UP000004563">
    <property type="component" value="Unassembled WGS sequence"/>
</dbReference>